<dbReference type="GO" id="GO:0048046">
    <property type="term" value="C:apoplast"/>
    <property type="evidence" value="ECO:0007669"/>
    <property type="project" value="UniProtKB-SubCell"/>
</dbReference>
<dbReference type="InterPro" id="IPR015500">
    <property type="entry name" value="Peptidase_S8_subtilisin-rel"/>
</dbReference>
<keyword evidence="10" id="KW-0325">Glycoprotein</keyword>
<dbReference type="InterPro" id="IPR045051">
    <property type="entry name" value="SBT"/>
</dbReference>
<dbReference type="InterPro" id="IPR036852">
    <property type="entry name" value="Peptidase_S8/S53_dom_sf"/>
</dbReference>
<gene>
    <name evidence="17" type="ORF">LITE_LOCUS15983</name>
</gene>
<sequence>MGNLVHYPFFDDVFVLGAFRAIQKGIFVSCSAGNGGPLPSSVTNSAPWILTVGASTIDREIRATVTLGNNVELHGQSLFQPTNFHPKQLPIVDPSTYSASAAFCWEGSLKNIDVKGKIVICQVVSTALITAQGQEVKDNGGAGVILINRAEDGDTTSPEPHVLPASNLGYKDGLRVLDYLNSTSSPTAAISFQGTLIGKSKIAPQVASFSSRGPNLQSPGILKPDIIGPGVNILAAWGEPVDNATTPFNVVSGTSMSCPHLSGVAALIKSAHPNWSPAAIKSAILTTAYTYDLDYNPISTEQNVPATVFDMGSGHVDPTKALNPGLVYDIEPDDFVPYLCGLGYDDKQVRMIVQRKVNCSSTGSSIPEAQLNYPTFSISLGAGEQKKTYTRTVTNVGRPNSRYMSVADSWKGILDVEVAPREMSFKEVGEKASYSVTFTRLGNLTASDSTAVRQGYLVWSASTLFFPTFSFSHEASEASRITGMETYIVFVEKPEGLLESNLHEWYTTFLSETTSNIVPSKQRIVHSYRNVITGFAAKLTPQEAKAMEHKEGFISARVERPVSFHTTFTPKFLGLQHNGGPWKSSHYGKGVIIGLIDSGIKHDHPSFFDKGMSPPPARWRGRCDFNGKKTCNNKLLGARSFLGAGDTPVEKAVLHGSHTAAEAAGSPVEAANVFGQANGTAMGIAPKAHLAMYKVRGADSSVLAAIDAAIEDGVDVLSISMGYFNGRFPFFDDLFVLGAFRAIQKGIFVSCSAGNGGPSPNSVTNAAPWILTVGASTIDREIRATVTLGNNVELHGQSLFQPTDFHSKQLPLVDLSTYSASAAYCGKGSLKNIDIKGKIVMCQTKLRALRTDQGKEVKDNGGAGVIFINGVKDGDTTIPDAHVLPASYLGYNDGLVVKGYLNSTQSPTAAISFQGTLIGKSKIAPQVASFSSRGPSLQSPGILKPDIIGPGVNILAAWGVSIDNATTPFSVESGTSMSCPHLSGVAALIKSAHPRWSPAAIRSAILTTAYTFDLSGHPISNEQNVSATVFDMGSGHVNPSKALNPGLVYDIEPDDYIPYLCGLGYSDKQVRMIVQRKVNCSSPGSSIPEAQLNYPTFSISLARGENQTYTRTVTNVGQPNSTYYGKVRSLEGAGVAVTIVPSEIKFKEVNEKASYSVTFTRLDNVARSSDVGQGSLVWSSLAAVADGDDRYEVVSTIAVNFV</sequence>
<dbReference type="PROSITE" id="PS51892">
    <property type="entry name" value="SUBTILASE"/>
    <property type="match status" value="2"/>
</dbReference>
<dbReference type="CDD" id="cd04852">
    <property type="entry name" value="Peptidases_S8_3"/>
    <property type="match status" value="1"/>
</dbReference>
<dbReference type="Pfam" id="PF00082">
    <property type="entry name" value="Peptidase_S8"/>
    <property type="match status" value="2"/>
</dbReference>
<evidence type="ECO:0000313" key="17">
    <source>
        <dbReference type="EMBL" id="CAI0413530.1"/>
    </source>
</evidence>
<dbReference type="Pfam" id="PF05922">
    <property type="entry name" value="Inhibitor_I9"/>
    <property type="match status" value="1"/>
</dbReference>
<dbReference type="CDD" id="cd02120">
    <property type="entry name" value="PA_subtilisin_like"/>
    <property type="match status" value="2"/>
</dbReference>
<evidence type="ECO:0000259" key="13">
    <source>
        <dbReference type="Pfam" id="PF00082"/>
    </source>
</evidence>
<dbReference type="Gene3D" id="3.30.70.80">
    <property type="entry name" value="Peptidase S8 propeptide/proteinase inhibitor I9"/>
    <property type="match status" value="1"/>
</dbReference>
<feature type="active site" description="Charge relay system" evidence="11 12">
    <location>
        <position position="976"/>
    </location>
</feature>
<dbReference type="InterPro" id="IPR037045">
    <property type="entry name" value="S8pro/Inhibitor_I9_sf"/>
</dbReference>
<comment type="caution">
    <text evidence="12">Lacks conserved residue(s) required for the propagation of feature annotation.</text>
</comment>
<evidence type="ECO:0000259" key="15">
    <source>
        <dbReference type="Pfam" id="PF05922"/>
    </source>
</evidence>
<dbReference type="InterPro" id="IPR000209">
    <property type="entry name" value="Peptidase_S8/S53_dom"/>
</dbReference>
<comment type="similarity">
    <text evidence="3 12">Belongs to the peptidase S8 family.</text>
</comment>
<keyword evidence="6 12" id="KW-0645">Protease</keyword>
<organism evidence="17 18">
    <name type="scientific">Linum tenue</name>
    <dbReference type="NCBI Taxonomy" id="586396"/>
    <lineage>
        <taxon>Eukaryota</taxon>
        <taxon>Viridiplantae</taxon>
        <taxon>Streptophyta</taxon>
        <taxon>Embryophyta</taxon>
        <taxon>Tracheophyta</taxon>
        <taxon>Spermatophyta</taxon>
        <taxon>Magnoliopsida</taxon>
        <taxon>eudicotyledons</taxon>
        <taxon>Gunneridae</taxon>
        <taxon>Pentapetalae</taxon>
        <taxon>rosids</taxon>
        <taxon>fabids</taxon>
        <taxon>Malpighiales</taxon>
        <taxon>Linaceae</taxon>
        <taxon>Linum</taxon>
    </lineage>
</organism>
<keyword evidence="9 12" id="KW-0720">Serine protease</keyword>
<comment type="caution">
    <text evidence="17">The sequence shown here is derived from an EMBL/GenBank/DDBJ whole genome shotgun (WGS) entry which is preliminary data.</text>
</comment>
<dbReference type="GO" id="GO:0004252">
    <property type="term" value="F:serine-type endopeptidase activity"/>
    <property type="evidence" value="ECO:0007669"/>
    <property type="project" value="UniProtKB-UniRule"/>
</dbReference>
<dbReference type="AlphaFoldDB" id="A0AAV0JVV9"/>
<evidence type="ECO:0000256" key="6">
    <source>
        <dbReference type="ARBA" id="ARBA00022670"/>
    </source>
</evidence>
<dbReference type="InterPro" id="IPR041469">
    <property type="entry name" value="Subtilisin-like_FN3"/>
</dbReference>
<dbReference type="GO" id="GO:0006508">
    <property type="term" value="P:proteolysis"/>
    <property type="evidence" value="ECO:0007669"/>
    <property type="project" value="UniProtKB-KW"/>
</dbReference>
<evidence type="ECO:0000256" key="9">
    <source>
        <dbReference type="ARBA" id="ARBA00022825"/>
    </source>
</evidence>
<dbReference type="FunFam" id="3.50.30.30:FF:000005">
    <property type="entry name" value="subtilisin-like protease SBT1.5"/>
    <property type="match status" value="2"/>
</dbReference>
<name>A0AAV0JVV9_9ROSI</name>
<feature type="domain" description="Peptidase S8/S53" evidence="13">
    <location>
        <begin position="588"/>
        <end position="1015"/>
    </location>
</feature>
<evidence type="ECO:0000256" key="7">
    <source>
        <dbReference type="ARBA" id="ARBA00022729"/>
    </source>
</evidence>
<evidence type="ECO:0000256" key="8">
    <source>
        <dbReference type="ARBA" id="ARBA00022801"/>
    </source>
</evidence>
<feature type="domain" description="Subtilisin-like protease fibronectin type-III" evidence="16">
    <location>
        <begin position="1091"/>
        <end position="1199"/>
    </location>
</feature>
<dbReference type="Gene3D" id="3.50.30.30">
    <property type="match status" value="2"/>
</dbReference>
<comment type="subcellular location">
    <subcellularLocation>
        <location evidence="2">Secreted</location>
        <location evidence="2">Extracellular space</location>
        <location evidence="2">Apoplast</location>
    </subcellularLocation>
</comment>
<dbReference type="PROSITE" id="PS00136">
    <property type="entry name" value="SUBTILASE_ASP"/>
    <property type="match status" value="1"/>
</dbReference>
<keyword evidence="5" id="KW-0964">Secreted</keyword>
<evidence type="ECO:0000256" key="11">
    <source>
        <dbReference type="PIRSR" id="PIRSR615500-1"/>
    </source>
</evidence>
<feature type="active site" description="Charge relay system" evidence="11 12">
    <location>
        <position position="655"/>
    </location>
</feature>
<dbReference type="Pfam" id="PF17766">
    <property type="entry name" value="fn3_6"/>
    <property type="match status" value="2"/>
</dbReference>
<evidence type="ECO:0000256" key="1">
    <source>
        <dbReference type="ARBA" id="ARBA00002076"/>
    </source>
</evidence>
<dbReference type="Gene3D" id="3.40.50.200">
    <property type="entry name" value="Peptidase S8/S53 domain"/>
    <property type="match status" value="2"/>
</dbReference>
<feature type="domain" description="Peptidase S8/S53" evidence="13">
    <location>
        <begin position="19"/>
        <end position="300"/>
    </location>
</feature>
<dbReference type="PANTHER" id="PTHR10795">
    <property type="entry name" value="PROPROTEIN CONVERTASE SUBTILISIN/KEXIN"/>
    <property type="match status" value="1"/>
</dbReference>
<feature type="active site" description="Charge relay system" evidence="11 12">
    <location>
        <position position="597"/>
    </location>
</feature>
<evidence type="ECO:0000256" key="5">
    <source>
        <dbReference type="ARBA" id="ARBA00022525"/>
    </source>
</evidence>
<keyword evidence="7" id="KW-0732">Signal</keyword>
<evidence type="ECO:0000256" key="12">
    <source>
        <dbReference type="PROSITE-ProRule" id="PRU01240"/>
    </source>
</evidence>
<comment type="function">
    <text evidence="1">Required for arbuscular mycorrhiza (AM) development during AM symbiosis with AM fungi (e.g. Glomeromycota intraradices).</text>
</comment>
<evidence type="ECO:0000259" key="16">
    <source>
        <dbReference type="Pfam" id="PF17766"/>
    </source>
</evidence>
<protein>
    <submittedName>
        <fullName evidence="17">Uncharacterized protein</fullName>
    </submittedName>
</protein>
<keyword evidence="8 12" id="KW-0378">Hydrolase</keyword>
<keyword evidence="4" id="KW-0052">Apoplast</keyword>
<feature type="domain" description="PA" evidence="14">
    <location>
        <begin position="810"/>
        <end position="895"/>
    </location>
</feature>
<dbReference type="InterPro" id="IPR034197">
    <property type="entry name" value="Peptidases_S8_3"/>
</dbReference>
<dbReference type="SUPFAM" id="SSF52743">
    <property type="entry name" value="Subtilisin-like"/>
    <property type="match status" value="2"/>
</dbReference>
<feature type="domain" description="PA" evidence="14">
    <location>
        <begin position="100"/>
        <end position="174"/>
    </location>
</feature>
<dbReference type="InterPro" id="IPR023827">
    <property type="entry name" value="Peptidase_S8_Asp-AS"/>
</dbReference>
<dbReference type="EMBL" id="CAMGYJ010000005">
    <property type="protein sequence ID" value="CAI0413530.1"/>
    <property type="molecule type" value="Genomic_DNA"/>
</dbReference>
<evidence type="ECO:0000313" key="18">
    <source>
        <dbReference type="Proteomes" id="UP001154282"/>
    </source>
</evidence>
<proteinExistence type="inferred from homology"/>
<reference evidence="17" key="1">
    <citation type="submission" date="2022-08" db="EMBL/GenBank/DDBJ databases">
        <authorList>
            <person name="Gutierrez-Valencia J."/>
        </authorList>
    </citation>
    <scope>NUCLEOTIDE SEQUENCE</scope>
</reference>
<dbReference type="InterPro" id="IPR003137">
    <property type="entry name" value="PA_domain"/>
</dbReference>
<evidence type="ECO:0000256" key="4">
    <source>
        <dbReference type="ARBA" id="ARBA00022523"/>
    </source>
</evidence>
<dbReference type="PRINTS" id="PR00723">
    <property type="entry name" value="SUBTILISIN"/>
</dbReference>
<evidence type="ECO:0000256" key="10">
    <source>
        <dbReference type="ARBA" id="ARBA00023180"/>
    </source>
</evidence>
<accession>A0AAV0JVV9</accession>
<evidence type="ECO:0000256" key="3">
    <source>
        <dbReference type="ARBA" id="ARBA00011073"/>
    </source>
</evidence>
<dbReference type="GO" id="GO:0009610">
    <property type="term" value="P:response to symbiotic fungus"/>
    <property type="evidence" value="ECO:0007669"/>
    <property type="project" value="UniProtKB-ARBA"/>
</dbReference>
<dbReference type="Gene3D" id="2.60.40.2310">
    <property type="match status" value="2"/>
</dbReference>
<dbReference type="Pfam" id="PF02225">
    <property type="entry name" value="PA"/>
    <property type="match status" value="2"/>
</dbReference>
<dbReference type="Proteomes" id="UP001154282">
    <property type="component" value="Unassembled WGS sequence"/>
</dbReference>
<dbReference type="InterPro" id="IPR010259">
    <property type="entry name" value="S8pro/Inhibitor_I9"/>
</dbReference>
<feature type="domain" description="Inhibitor I9" evidence="15">
    <location>
        <begin position="486"/>
        <end position="564"/>
    </location>
</feature>
<evidence type="ECO:0000259" key="14">
    <source>
        <dbReference type="Pfam" id="PF02225"/>
    </source>
</evidence>
<evidence type="ECO:0000256" key="2">
    <source>
        <dbReference type="ARBA" id="ARBA00004271"/>
    </source>
</evidence>
<keyword evidence="18" id="KW-1185">Reference proteome</keyword>
<feature type="domain" description="Subtilisin-like protease fibronectin type-III" evidence="16">
    <location>
        <begin position="370"/>
        <end position="461"/>
    </location>
</feature>